<feature type="non-terminal residue" evidence="4">
    <location>
        <position position="625"/>
    </location>
</feature>
<dbReference type="SUPFAM" id="SSF141259">
    <property type="entry name" value="CarD-like"/>
    <property type="match status" value="1"/>
</dbReference>
<dbReference type="Gene3D" id="3.30.2060.10">
    <property type="entry name" value="Penicillin-binding protein 1b domain"/>
    <property type="match status" value="1"/>
</dbReference>
<dbReference type="SMART" id="SM01058">
    <property type="entry name" value="CarD_TRCF"/>
    <property type="match status" value="1"/>
</dbReference>
<gene>
    <name evidence="4" type="ORF">HY912_06940</name>
</gene>
<dbReference type="GO" id="GO:0016887">
    <property type="term" value="F:ATP hydrolysis activity"/>
    <property type="evidence" value="ECO:0007669"/>
    <property type="project" value="InterPro"/>
</dbReference>
<evidence type="ECO:0000259" key="3">
    <source>
        <dbReference type="SMART" id="SM01058"/>
    </source>
</evidence>
<dbReference type="EMBL" id="JACRDE010000193">
    <property type="protein sequence ID" value="MBI5249213.1"/>
    <property type="molecule type" value="Genomic_DNA"/>
</dbReference>
<dbReference type="Pfam" id="PF02559">
    <property type="entry name" value="CarD_TRCF_RID"/>
    <property type="match status" value="1"/>
</dbReference>
<accession>A0A9D6V1W2</accession>
<dbReference type="Pfam" id="PF17757">
    <property type="entry name" value="UvrB_inter"/>
    <property type="match status" value="1"/>
</dbReference>
<dbReference type="GO" id="GO:0009380">
    <property type="term" value="C:excinuclease repair complex"/>
    <property type="evidence" value="ECO:0007669"/>
    <property type="project" value="InterPro"/>
</dbReference>
<dbReference type="Proteomes" id="UP000807825">
    <property type="component" value="Unassembled WGS sequence"/>
</dbReference>
<dbReference type="GO" id="GO:0006289">
    <property type="term" value="P:nucleotide-excision repair"/>
    <property type="evidence" value="ECO:0007669"/>
    <property type="project" value="InterPro"/>
</dbReference>
<dbReference type="InterPro" id="IPR041471">
    <property type="entry name" value="UvrB_inter"/>
</dbReference>
<dbReference type="InterPro" id="IPR004807">
    <property type="entry name" value="UvrB"/>
</dbReference>
<dbReference type="SUPFAM" id="SSF52540">
    <property type="entry name" value="P-loop containing nucleoside triphosphate hydrolases"/>
    <property type="match status" value="2"/>
</dbReference>
<dbReference type="InterPro" id="IPR036101">
    <property type="entry name" value="CarD-like/TRCF_RID_sf"/>
</dbReference>
<feature type="domain" description="CarD-like/TRCF RNAP-interacting" evidence="3">
    <location>
        <begin position="491"/>
        <end position="588"/>
    </location>
</feature>
<dbReference type="InterPro" id="IPR027417">
    <property type="entry name" value="P-loop_NTPase"/>
</dbReference>
<evidence type="ECO:0000313" key="5">
    <source>
        <dbReference type="Proteomes" id="UP000807825"/>
    </source>
</evidence>
<dbReference type="GO" id="GO:0005524">
    <property type="term" value="F:ATP binding"/>
    <property type="evidence" value="ECO:0007669"/>
    <property type="project" value="UniProtKB-KW"/>
</dbReference>
<evidence type="ECO:0000313" key="4">
    <source>
        <dbReference type="EMBL" id="MBI5249213.1"/>
    </source>
</evidence>
<reference evidence="4" key="1">
    <citation type="submission" date="2020-07" db="EMBL/GenBank/DDBJ databases">
        <title>Huge and variable diversity of episymbiotic CPR bacteria and DPANN archaea in groundwater ecosystems.</title>
        <authorList>
            <person name="He C.Y."/>
            <person name="Keren R."/>
            <person name="Whittaker M."/>
            <person name="Farag I.F."/>
            <person name="Doudna J."/>
            <person name="Cate J.H.D."/>
            <person name="Banfield J.F."/>
        </authorList>
    </citation>
    <scope>NUCLEOTIDE SEQUENCE</scope>
    <source>
        <strain evidence="4">NC_groundwater_1664_Pr3_B-0.1um_52_9</strain>
    </source>
</reference>
<name>A0A9D6V1W2_9BACT</name>
<protein>
    <recommendedName>
        <fullName evidence="3">CarD-like/TRCF RNAP-interacting domain-containing protein</fullName>
    </recommendedName>
</protein>
<dbReference type="PANTHER" id="PTHR24029:SF1">
    <property type="entry name" value="TRANSCRIPTION-REPAIR-COUPLING FACTOR"/>
    <property type="match status" value="1"/>
</dbReference>
<dbReference type="Gene3D" id="3.40.50.300">
    <property type="entry name" value="P-loop containing nucleotide triphosphate hydrolases"/>
    <property type="match status" value="1"/>
</dbReference>
<dbReference type="Gene3D" id="3.40.50.11180">
    <property type="match status" value="1"/>
</dbReference>
<dbReference type="GO" id="GO:0003677">
    <property type="term" value="F:DNA binding"/>
    <property type="evidence" value="ECO:0007669"/>
    <property type="project" value="InterPro"/>
</dbReference>
<dbReference type="PANTHER" id="PTHR24029">
    <property type="entry name" value="UVRABC SYSTEM PROTEIN B"/>
    <property type="match status" value="1"/>
</dbReference>
<dbReference type="AlphaFoldDB" id="A0A9D6V1W2"/>
<proteinExistence type="predicted"/>
<sequence>MRSAENGGVYGLAGSAASFLTAAAAREGAGPLVMVLPDGEAASTNALDVRFYLGEEEEFRYPLTDKVIRYPSSDVLPYSAAGLETDPWIGRMVSLYRLVNSEPPRVIAVGLDALIRKILPGQVFARSAVSLSVGGEIDRETLLEQLVQAGYNRVPLVEDAGDFSVRGFIIDIYSPLYPYPVRIEQMGDRIESIRFFDPTNQRSRDDVSEISVAPVHMVIPDECAREQGLQRLLEACEDRGTEKRVRQSLVDDFRHKVRFPGAEFYLPYFFQTMETLFDYLPPNSTLLLPNQDILGRAFEDLEEEIIRGWESASEEGSPVPKPQDLYILQDDFYRFVQRFRNITISPLEVEKPGQVSFRVECLSNEDIRPELLRAKAYDAGMAGLVKRLETWRDEGNEIFLVSHTQGQAHRLLKLLEPYGLKVDFRGAGFDPSHFTTDPTPGIRLYIGAVSGGFRMKQARRIVLCEEEIFGSRVRAAPKKRARGTLISSLTDLAEGEPVVHEDYGIGIYRGLARKEFDGIVGEVMVIEYSGGDLLYHPVERLQVIQKYIAGSEEPPRIDKLGGKGWINTKAKVKKSIREMAGELLQIYARRQVSKRTPYSPPDENFATFEAAFEFEETPDQARAIQ</sequence>
<dbReference type="Gene3D" id="2.40.10.170">
    <property type="match status" value="1"/>
</dbReference>
<keyword evidence="2" id="KW-0067">ATP-binding</keyword>
<comment type="caution">
    <text evidence="4">The sequence shown here is derived from an EMBL/GenBank/DDBJ whole genome shotgun (WGS) entry which is preliminary data.</text>
</comment>
<dbReference type="InterPro" id="IPR003711">
    <property type="entry name" value="CarD-like/TRCF_RID"/>
</dbReference>
<evidence type="ECO:0000256" key="1">
    <source>
        <dbReference type="ARBA" id="ARBA00022741"/>
    </source>
</evidence>
<evidence type="ECO:0000256" key="2">
    <source>
        <dbReference type="ARBA" id="ARBA00022840"/>
    </source>
</evidence>
<organism evidence="4 5">
    <name type="scientific">Desulfomonile tiedjei</name>
    <dbReference type="NCBI Taxonomy" id="2358"/>
    <lineage>
        <taxon>Bacteria</taxon>
        <taxon>Pseudomonadati</taxon>
        <taxon>Thermodesulfobacteriota</taxon>
        <taxon>Desulfomonilia</taxon>
        <taxon>Desulfomonilales</taxon>
        <taxon>Desulfomonilaceae</taxon>
        <taxon>Desulfomonile</taxon>
    </lineage>
</organism>
<keyword evidence="1" id="KW-0547">Nucleotide-binding</keyword>